<dbReference type="Pfam" id="PF01925">
    <property type="entry name" value="TauE"/>
    <property type="match status" value="1"/>
</dbReference>
<dbReference type="OrthoDB" id="9777163at2"/>
<comment type="similarity">
    <text evidence="5">Belongs to the 4-toluene sulfonate uptake permease (TSUP) (TC 2.A.102) family.</text>
</comment>
<keyword evidence="4 5" id="KW-0472">Membrane</keyword>
<evidence type="ECO:0000313" key="7">
    <source>
        <dbReference type="Proteomes" id="UP000008139"/>
    </source>
</evidence>
<dbReference type="HOGENOM" id="CLU_045498_5_2_7"/>
<evidence type="ECO:0000256" key="2">
    <source>
        <dbReference type="ARBA" id="ARBA00022692"/>
    </source>
</evidence>
<evidence type="ECO:0000256" key="3">
    <source>
        <dbReference type="ARBA" id="ARBA00022989"/>
    </source>
</evidence>
<keyword evidence="7" id="KW-1185">Reference proteome</keyword>
<comment type="subcellular location">
    <subcellularLocation>
        <location evidence="5">Cell membrane</location>
        <topology evidence="5">Multi-pass membrane protein</topology>
    </subcellularLocation>
    <subcellularLocation>
        <location evidence="1">Membrane</location>
        <topology evidence="1">Multi-pass membrane protein</topology>
    </subcellularLocation>
</comment>
<feature type="transmembrane region" description="Helical" evidence="5">
    <location>
        <begin position="99"/>
        <end position="117"/>
    </location>
</feature>
<proteinExistence type="inferred from homology"/>
<gene>
    <name evidence="6" type="ordered locus">Hipma_1446</name>
</gene>
<dbReference type="KEGG" id="hmr:Hipma_1446"/>
<dbReference type="PANTHER" id="PTHR43701:SF2">
    <property type="entry name" value="MEMBRANE TRANSPORTER PROTEIN YJNA-RELATED"/>
    <property type="match status" value="1"/>
</dbReference>
<dbReference type="RefSeq" id="WP_013682432.1">
    <property type="nucleotide sequence ID" value="NC_015318.1"/>
</dbReference>
<evidence type="ECO:0000256" key="1">
    <source>
        <dbReference type="ARBA" id="ARBA00004141"/>
    </source>
</evidence>
<protein>
    <recommendedName>
        <fullName evidence="5">Probable membrane transporter protein</fullName>
    </recommendedName>
</protein>
<dbReference type="InParanoid" id="F2LY79"/>
<feature type="transmembrane region" description="Helical" evidence="5">
    <location>
        <begin position="249"/>
        <end position="266"/>
    </location>
</feature>
<feature type="transmembrane region" description="Helical" evidence="5">
    <location>
        <begin position="216"/>
        <end position="237"/>
    </location>
</feature>
<dbReference type="eggNOG" id="COG0730">
    <property type="taxonomic scope" value="Bacteria"/>
</dbReference>
<name>F2LY79_HIPMA</name>
<dbReference type="AlphaFoldDB" id="F2LY79"/>
<dbReference type="InterPro" id="IPR002781">
    <property type="entry name" value="TM_pro_TauE-like"/>
</dbReference>
<feature type="transmembrane region" description="Helical" evidence="5">
    <location>
        <begin position="189"/>
        <end position="210"/>
    </location>
</feature>
<evidence type="ECO:0000256" key="5">
    <source>
        <dbReference type="RuleBase" id="RU363041"/>
    </source>
</evidence>
<sequence length="267" mass="28485">MIEFLSVSIISFLASSVGALLGIGGGVVMVPLFVMFCKLTIQQAVAISLFTIIGTSALVSSKFIKSGALNLKLGISLELFTTGGSIVGGLVALRLNHRLLSALFGLFLIGVAFLMSIKNRKNMEKLAENGSFSYFDDKLNKNVFYTPKNLTAAYPISFAAGLTSGMFGIGGGVLKVPLLFKICKLPIKVATATSSFMVGITASAAAYIYYSNGVLIPQLAFFSMIGSLFGSRVGVLIHSKIDSEKLKQVFIYSLIVIAIFMIFKALK</sequence>
<reference evidence="7" key="2">
    <citation type="submission" date="2011-03" db="EMBL/GenBank/DDBJ databases">
        <title>The complete genome of Hippea maritima DSM 10411.</title>
        <authorList>
            <consortium name="US DOE Joint Genome Institute (JGI-PGF)"/>
            <person name="Lucas S."/>
            <person name="Copeland A."/>
            <person name="Lapidus A."/>
            <person name="Bruce D."/>
            <person name="Goodwin L."/>
            <person name="Pitluck S."/>
            <person name="Peters L."/>
            <person name="Kyrpides N."/>
            <person name="Mavromatis K."/>
            <person name="Pagani I."/>
            <person name="Ivanova N."/>
            <person name="Mikhailova N."/>
            <person name="Lu M."/>
            <person name="Detter J.C."/>
            <person name="Tapia R."/>
            <person name="Han C."/>
            <person name="Land M."/>
            <person name="Hauser L."/>
            <person name="Markowitz V."/>
            <person name="Cheng J.-F."/>
            <person name="Hugenholtz P."/>
            <person name="Woyke T."/>
            <person name="Wu D."/>
            <person name="Spring S."/>
            <person name="Schroeder M."/>
            <person name="Brambilla E."/>
            <person name="Klenk H.-P."/>
            <person name="Eisen J.A."/>
        </authorList>
    </citation>
    <scope>NUCLEOTIDE SEQUENCE [LARGE SCALE GENOMIC DNA]</scope>
    <source>
        <strain evidence="7">ATCC 700847 / DSM 10411 / MH2</strain>
    </source>
</reference>
<evidence type="ECO:0000256" key="4">
    <source>
        <dbReference type="ARBA" id="ARBA00023136"/>
    </source>
</evidence>
<dbReference type="GO" id="GO:0005886">
    <property type="term" value="C:plasma membrane"/>
    <property type="evidence" value="ECO:0007669"/>
    <property type="project" value="UniProtKB-SubCell"/>
</dbReference>
<organism evidence="6 7">
    <name type="scientific">Hippea maritima (strain ATCC 700847 / DSM 10411 / MH2)</name>
    <dbReference type="NCBI Taxonomy" id="760142"/>
    <lineage>
        <taxon>Bacteria</taxon>
        <taxon>Pseudomonadati</taxon>
        <taxon>Campylobacterota</taxon>
        <taxon>Desulfurellia</taxon>
        <taxon>Desulfurellales</taxon>
        <taxon>Hippeaceae</taxon>
        <taxon>Hippea</taxon>
    </lineage>
</organism>
<feature type="transmembrane region" description="Helical" evidence="5">
    <location>
        <begin position="12"/>
        <end position="34"/>
    </location>
</feature>
<feature type="transmembrane region" description="Helical" evidence="5">
    <location>
        <begin position="71"/>
        <end position="93"/>
    </location>
</feature>
<dbReference type="EMBL" id="CP002606">
    <property type="protein sequence ID" value="AEA34402.1"/>
    <property type="molecule type" value="Genomic_DNA"/>
</dbReference>
<feature type="transmembrane region" description="Helical" evidence="5">
    <location>
        <begin position="40"/>
        <end position="59"/>
    </location>
</feature>
<dbReference type="STRING" id="760142.Hipma_1446"/>
<dbReference type="PANTHER" id="PTHR43701">
    <property type="entry name" value="MEMBRANE TRANSPORTER PROTEIN MJ0441-RELATED"/>
    <property type="match status" value="1"/>
</dbReference>
<dbReference type="InterPro" id="IPR051598">
    <property type="entry name" value="TSUP/Inactive_protease-like"/>
</dbReference>
<reference evidence="6 7" key="1">
    <citation type="journal article" date="2011" name="Stand. Genomic Sci.">
        <title>Complete genome sequence of the thermophilic sulfur-reducer Hippea maritima type strain (MH(2)).</title>
        <authorList>
            <person name="Huntemann M."/>
            <person name="Lu M."/>
            <person name="Nolan M."/>
            <person name="Lapidus A."/>
            <person name="Lucas S."/>
            <person name="Hammon N."/>
            <person name="Deshpande S."/>
            <person name="Cheng J.F."/>
            <person name="Tapia R."/>
            <person name="Han C."/>
            <person name="Goodwin L."/>
            <person name="Pitluck S."/>
            <person name="Liolios K."/>
            <person name="Pagani I."/>
            <person name="Ivanova N."/>
            <person name="Ovchinikova G."/>
            <person name="Pati A."/>
            <person name="Chen A."/>
            <person name="Palaniappan K."/>
            <person name="Land M."/>
            <person name="Hauser L."/>
            <person name="Jeffries C.D."/>
            <person name="Detter J.C."/>
            <person name="Brambilla E.M."/>
            <person name="Rohde M."/>
            <person name="Spring S."/>
            <person name="Goker M."/>
            <person name="Woyke T."/>
            <person name="Bristow J."/>
            <person name="Eisen J.A."/>
            <person name="Markowitz V."/>
            <person name="Hugenholtz P."/>
            <person name="Kyrpides N.C."/>
            <person name="Klenk H.P."/>
            <person name="Mavromatis K."/>
        </authorList>
    </citation>
    <scope>NUCLEOTIDE SEQUENCE [LARGE SCALE GENOMIC DNA]</scope>
    <source>
        <strain evidence="7">ATCC 700847 / DSM 10411 / MH2</strain>
    </source>
</reference>
<keyword evidence="3 5" id="KW-1133">Transmembrane helix</keyword>
<accession>F2LY79</accession>
<dbReference type="Proteomes" id="UP000008139">
    <property type="component" value="Chromosome"/>
</dbReference>
<evidence type="ECO:0000313" key="6">
    <source>
        <dbReference type="EMBL" id="AEA34402.1"/>
    </source>
</evidence>
<keyword evidence="5" id="KW-1003">Cell membrane</keyword>
<keyword evidence="2 5" id="KW-0812">Transmembrane</keyword>